<dbReference type="Pfam" id="PF01255">
    <property type="entry name" value="Prenyltransf"/>
    <property type="match status" value="1"/>
</dbReference>
<feature type="binding site" evidence="2">
    <location>
        <position position="552"/>
    </location>
    <ligand>
        <name>substrate</name>
    </ligand>
</feature>
<organism evidence="4 5">
    <name type="scientific">Saccharothrix yanglingensis</name>
    <dbReference type="NCBI Taxonomy" id="659496"/>
    <lineage>
        <taxon>Bacteria</taxon>
        <taxon>Bacillati</taxon>
        <taxon>Actinomycetota</taxon>
        <taxon>Actinomycetes</taxon>
        <taxon>Pseudonocardiales</taxon>
        <taxon>Pseudonocardiaceae</taxon>
        <taxon>Saccharothrix</taxon>
    </lineage>
</organism>
<evidence type="ECO:0000313" key="4">
    <source>
        <dbReference type="EMBL" id="MDQ2589042.1"/>
    </source>
</evidence>
<dbReference type="HAMAP" id="MF_01139">
    <property type="entry name" value="ISPT"/>
    <property type="match status" value="1"/>
</dbReference>
<dbReference type="CDD" id="cd00475">
    <property type="entry name" value="Cis_IPPS"/>
    <property type="match status" value="1"/>
</dbReference>
<feature type="binding site" evidence="2">
    <location>
        <position position="391"/>
    </location>
    <ligand>
        <name>substrate</name>
    </ligand>
</feature>
<feature type="active site" description="Proton acceptor" evidence="2">
    <location>
        <position position="434"/>
    </location>
</feature>
<dbReference type="EMBL" id="NSDM01000028">
    <property type="protein sequence ID" value="MDQ2589042.1"/>
    <property type="molecule type" value="Genomic_DNA"/>
</dbReference>
<protein>
    <recommendedName>
        <fullName evidence="2">Isoprenyl transferase</fullName>
        <ecNumber evidence="2">2.5.1.-</ecNumber>
    </recommendedName>
</protein>
<feature type="region of interest" description="Disordered" evidence="3">
    <location>
        <begin position="346"/>
        <end position="368"/>
    </location>
</feature>
<evidence type="ECO:0000313" key="5">
    <source>
        <dbReference type="Proteomes" id="UP001225605"/>
    </source>
</evidence>
<comment type="similarity">
    <text evidence="2">Belongs to the UPP synthase family.</text>
</comment>
<feature type="binding site" evidence="2">
    <location>
        <position position="403"/>
    </location>
    <ligand>
        <name>substrate</name>
    </ligand>
</feature>
<keyword evidence="1 2" id="KW-0808">Transferase</keyword>
<feature type="binding site" evidence="2">
    <location>
        <begin position="387"/>
        <end position="390"/>
    </location>
    <ligand>
        <name>substrate</name>
    </ligand>
</feature>
<dbReference type="PANTHER" id="PTHR10291:SF0">
    <property type="entry name" value="DEHYDRODOLICHYL DIPHOSPHATE SYNTHASE 2"/>
    <property type="match status" value="1"/>
</dbReference>
<dbReference type="InterPro" id="IPR001441">
    <property type="entry name" value="UPP_synth-like"/>
</dbReference>
<comment type="subunit">
    <text evidence="2">Homodimer.</text>
</comment>
<keyword evidence="5" id="KW-1185">Reference proteome</keyword>
<feature type="binding site" evidence="2">
    <location>
        <position position="386"/>
    </location>
    <ligand>
        <name>Mg(2+)</name>
        <dbReference type="ChEBI" id="CHEBI:18420"/>
    </ligand>
</feature>
<feature type="compositionally biased region" description="Polar residues" evidence="3">
    <location>
        <begin position="614"/>
        <end position="623"/>
    </location>
</feature>
<feature type="binding site" evidence="2">
    <location>
        <position position="435"/>
    </location>
    <ligand>
        <name>substrate</name>
    </ligand>
</feature>
<comment type="caution">
    <text evidence="4">The sequence shown here is derived from an EMBL/GenBank/DDBJ whole genome shotgun (WGS) entry which is preliminary data.</text>
</comment>
<feature type="region of interest" description="Disordered" evidence="3">
    <location>
        <begin position="1"/>
        <end position="27"/>
    </location>
</feature>
<feature type="binding site" evidence="2">
    <location>
        <position position="399"/>
    </location>
    <ligand>
        <name>substrate</name>
    </ligand>
</feature>
<keyword evidence="2" id="KW-0479">Metal-binding</keyword>
<feature type="binding site" evidence="2">
    <location>
        <begin position="558"/>
        <end position="560"/>
    </location>
    <ligand>
        <name>substrate</name>
    </ligand>
</feature>
<dbReference type="Pfam" id="PF00494">
    <property type="entry name" value="SQS_PSY"/>
    <property type="match status" value="1"/>
</dbReference>
<feature type="region of interest" description="Disordered" evidence="3">
    <location>
        <begin position="598"/>
        <end position="623"/>
    </location>
</feature>
<dbReference type="SUPFAM" id="SSF64005">
    <property type="entry name" value="Undecaprenyl diphosphate synthase"/>
    <property type="match status" value="1"/>
</dbReference>
<feature type="binding site" evidence="2">
    <location>
        <begin position="431"/>
        <end position="433"/>
    </location>
    <ligand>
        <name>substrate</name>
    </ligand>
</feature>
<sequence>MRTHPHAQPTPAPFDDVRPARRGRATGRAVVGEDPLLRAAYALCRRTTRAHDPAIHALVQLMPAVLRPACWALWAAASALDDLADRPGVEPARRAADVESWTKALEHDLAVGASTDPIRHALVDTAARWRLDLSDLRGAMATTREDARGLRFADWAQWRAWCSREVAPWVEQVRHLFDQAGAPMTLRLDRQADYRHFVDGAQLTDTLTDLSTDLAQGHLLLPREAMEPFPGAEEDLIRRRWSPAVAALIAEMTVLGRRWLTRPAMTRGMHPGAAIVLDTAAGLMRLQLDAVDAAGPTLLARPPRPSVAARARVLLPARLRSAVAWSLTPLTVPAVRPAAAVVVKTSGPGPAAEDAGLRPPPPHRDGARPPHIAADKMPEHVAIIMDGNGRWAQQRGLGRQEGHRVGTAAAHEMVYGALEIGLRHLTLYTFSTENWKRDTDEVTTIFQTVQHELDHGPLRDLNVRQRWSGRPDRLPEDLVHALEREEHRTRDRTGLTLTICLDYGGRDEITRTAAALAQAARVGDVDPRLIGPDDFARHLPHPDMPDVDLLWRTGDEQRTSNFLPWHTAYAELYFTPDHWPDVDRRDLWQAITEYGRRQRRHGAALTSSEHQRPSPHTQPDSRH</sequence>
<name>A0ABU0XA83_9PSEU</name>
<feature type="binding site" evidence="2">
    <location>
        <position position="437"/>
    </location>
    <ligand>
        <name>substrate</name>
    </ligand>
</feature>
<evidence type="ECO:0000256" key="3">
    <source>
        <dbReference type="SAM" id="MobiDB-lite"/>
    </source>
</evidence>
<proteinExistence type="inferred from homology"/>
<comment type="cofactor">
    <cofactor evidence="2">
        <name>Mg(2+)</name>
        <dbReference type="ChEBI" id="CHEBI:18420"/>
    </cofactor>
    <text evidence="2">Binds 2 magnesium ions per subunit.</text>
</comment>
<dbReference type="Gene3D" id="1.10.600.10">
    <property type="entry name" value="Farnesyl Diphosphate Synthase"/>
    <property type="match status" value="1"/>
</dbReference>
<dbReference type="EC" id="2.5.1.-" evidence="2"/>
<comment type="function">
    <text evidence="2">Catalyzes the condensation of isopentenyl diphosphate (IPP) with allylic pyrophosphates generating different type of terpenoids.</text>
</comment>
<dbReference type="Gene3D" id="3.40.1180.10">
    <property type="entry name" value="Decaprenyl diphosphate synthase-like"/>
    <property type="match status" value="1"/>
</dbReference>
<dbReference type="SUPFAM" id="SSF48576">
    <property type="entry name" value="Terpenoid synthases"/>
    <property type="match status" value="1"/>
</dbReference>
<reference evidence="4 5" key="1">
    <citation type="submission" date="2017-06" db="EMBL/GenBank/DDBJ databases">
        <title>Cultured bacterium strain Saccharothrix yanglingensis Hhs.015.</title>
        <authorList>
            <person name="Xia Y."/>
        </authorList>
    </citation>
    <scope>NUCLEOTIDE SEQUENCE [LARGE SCALE GENOMIC DNA]</scope>
    <source>
        <strain evidence="4 5">Hhs.015</strain>
    </source>
</reference>
<dbReference type="PANTHER" id="PTHR10291">
    <property type="entry name" value="DEHYDRODOLICHYL DIPHOSPHATE SYNTHASE FAMILY MEMBER"/>
    <property type="match status" value="1"/>
</dbReference>
<feature type="active site" evidence="2">
    <location>
        <position position="386"/>
    </location>
</feature>
<evidence type="ECO:0000256" key="2">
    <source>
        <dbReference type="HAMAP-Rule" id="MF_01139"/>
    </source>
</evidence>
<evidence type="ECO:0000256" key="1">
    <source>
        <dbReference type="ARBA" id="ARBA00022679"/>
    </source>
</evidence>
<dbReference type="Proteomes" id="UP001225605">
    <property type="component" value="Unassembled WGS sequence"/>
</dbReference>
<dbReference type="InterPro" id="IPR002060">
    <property type="entry name" value="Squ/phyt_synthse"/>
</dbReference>
<gene>
    <name evidence="4" type="primary">uppS</name>
    <name evidence="4" type="ORF">CKY47_34885</name>
</gene>
<keyword evidence="2" id="KW-0460">Magnesium</keyword>
<dbReference type="InterPro" id="IPR008949">
    <property type="entry name" value="Isoprenoid_synthase_dom_sf"/>
</dbReference>
<dbReference type="InterPro" id="IPR036424">
    <property type="entry name" value="UPP_synth-like_sf"/>
</dbReference>
<accession>A0ABU0XA83</accession>
<feature type="binding site" evidence="2">
    <location>
        <position position="571"/>
    </location>
    <ligand>
        <name>Mg(2+)</name>
        <dbReference type="ChEBI" id="CHEBI:18420"/>
    </ligand>
</feature>
<dbReference type="NCBIfam" id="TIGR00055">
    <property type="entry name" value="uppS"/>
    <property type="match status" value="1"/>
</dbReference>